<keyword evidence="4" id="KW-1185">Reference proteome</keyword>
<proteinExistence type="predicted"/>
<dbReference type="EMBL" id="MU004240">
    <property type="protein sequence ID" value="KAF2665469.1"/>
    <property type="molecule type" value="Genomic_DNA"/>
</dbReference>
<dbReference type="GO" id="GO:0051747">
    <property type="term" value="F:cytosine C-5 DNA demethylase activity"/>
    <property type="evidence" value="ECO:0007669"/>
    <property type="project" value="TreeGrafter"/>
</dbReference>
<dbReference type="GO" id="GO:0035516">
    <property type="term" value="F:broad specificity oxidative DNA demethylase activity"/>
    <property type="evidence" value="ECO:0007669"/>
    <property type="project" value="TreeGrafter"/>
</dbReference>
<evidence type="ECO:0000313" key="4">
    <source>
        <dbReference type="Proteomes" id="UP000799302"/>
    </source>
</evidence>
<name>A0A6A6TZF3_9PEZI</name>
<dbReference type="InterPro" id="IPR032852">
    <property type="entry name" value="ALKBH2"/>
</dbReference>
<dbReference type="SUPFAM" id="SSF51197">
    <property type="entry name" value="Clavaminate synthase-like"/>
    <property type="match status" value="1"/>
</dbReference>
<dbReference type="Proteomes" id="UP000799302">
    <property type="component" value="Unassembled WGS sequence"/>
</dbReference>
<dbReference type="OrthoDB" id="2163491at2759"/>
<dbReference type="PANTHER" id="PTHR31573:SF4">
    <property type="entry name" value="FE2OG DIOXYGENASE DOMAIN-CONTAINING PROTEIN"/>
    <property type="match status" value="1"/>
</dbReference>
<evidence type="ECO:0000313" key="3">
    <source>
        <dbReference type="EMBL" id="KAF2665469.1"/>
    </source>
</evidence>
<feature type="compositionally biased region" description="Polar residues" evidence="1">
    <location>
        <begin position="15"/>
        <end position="34"/>
    </location>
</feature>
<evidence type="ECO:0000259" key="2">
    <source>
        <dbReference type="Pfam" id="PF13532"/>
    </source>
</evidence>
<dbReference type="InterPro" id="IPR027450">
    <property type="entry name" value="AlkB-like"/>
</dbReference>
<evidence type="ECO:0000256" key="1">
    <source>
        <dbReference type="SAM" id="MobiDB-lite"/>
    </source>
</evidence>
<organism evidence="3 4">
    <name type="scientific">Microthyrium microscopicum</name>
    <dbReference type="NCBI Taxonomy" id="703497"/>
    <lineage>
        <taxon>Eukaryota</taxon>
        <taxon>Fungi</taxon>
        <taxon>Dikarya</taxon>
        <taxon>Ascomycota</taxon>
        <taxon>Pezizomycotina</taxon>
        <taxon>Dothideomycetes</taxon>
        <taxon>Dothideomycetes incertae sedis</taxon>
        <taxon>Microthyriales</taxon>
        <taxon>Microthyriaceae</taxon>
        <taxon>Microthyrium</taxon>
    </lineage>
</organism>
<gene>
    <name evidence="3" type="ORF">BT63DRAFT_66628</name>
</gene>
<feature type="region of interest" description="Disordered" evidence="1">
    <location>
        <begin position="746"/>
        <end position="774"/>
    </location>
</feature>
<dbReference type="Pfam" id="PF13532">
    <property type="entry name" value="2OG-FeII_Oxy_2"/>
    <property type="match status" value="1"/>
</dbReference>
<feature type="region of interest" description="Disordered" evidence="1">
    <location>
        <begin position="1"/>
        <end position="34"/>
    </location>
</feature>
<feature type="domain" description="Alpha-ketoglutarate-dependent dioxygenase AlkB-like" evidence="2">
    <location>
        <begin position="502"/>
        <end position="700"/>
    </location>
</feature>
<accession>A0A6A6TZF3</accession>
<dbReference type="AlphaFoldDB" id="A0A6A6TZF3"/>
<feature type="compositionally biased region" description="Pro residues" evidence="1">
    <location>
        <begin position="765"/>
        <end position="774"/>
    </location>
</feature>
<dbReference type="GO" id="GO:0006307">
    <property type="term" value="P:DNA alkylation repair"/>
    <property type="evidence" value="ECO:0007669"/>
    <property type="project" value="TreeGrafter"/>
</dbReference>
<dbReference type="InterPro" id="IPR037151">
    <property type="entry name" value="AlkB-like_sf"/>
</dbReference>
<dbReference type="Gene3D" id="2.60.120.590">
    <property type="entry name" value="Alpha-ketoglutarate-dependent dioxygenase AlkB-like"/>
    <property type="match status" value="1"/>
</dbReference>
<dbReference type="GO" id="GO:0008198">
    <property type="term" value="F:ferrous iron binding"/>
    <property type="evidence" value="ECO:0007669"/>
    <property type="project" value="TreeGrafter"/>
</dbReference>
<reference evidence="3" key="1">
    <citation type="journal article" date="2020" name="Stud. Mycol.">
        <title>101 Dothideomycetes genomes: a test case for predicting lifestyles and emergence of pathogens.</title>
        <authorList>
            <person name="Haridas S."/>
            <person name="Albert R."/>
            <person name="Binder M."/>
            <person name="Bloem J."/>
            <person name="Labutti K."/>
            <person name="Salamov A."/>
            <person name="Andreopoulos B."/>
            <person name="Baker S."/>
            <person name="Barry K."/>
            <person name="Bills G."/>
            <person name="Bluhm B."/>
            <person name="Cannon C."/>
            <person name="Castanera R."/>
            <person name="Culley D."/>
            <person name="Daum C."/>
            <person name="Ezra D."/>
            <person name="Gonzalez J."/>
            <person name="Henrissat B."/>
            <person name="Kuo A."/>
            <person name="Liang C."/>
            <person name="Lipzen A."/>
            <person name="Lutzoni F."/>
            <person name="Magnuson J."/>
            <person name="Mondo S."/>
            <person name="Nolan M."/>
            <person name="Ohm R."/>
            <person name="Pangilinan J."/>
            <person name="Park H.-J."/>
            <person name="Ramirez L."/>
            <person name="Alfaro M."/>
            <person name="Sun H."/>
            <person name="Tritt A."/>
            <person name="Yoshinaga Y."/>
            <person name="Zwiers L.-H."/>
            <person name="Turgeon B."/>
            <person name="Goodwin S."/>
            <person name="Spatafora J."/>
            <person name="Crous P."/>
            <person name="Grigoriev I."/>
        </authorList>
    </citation>
    <scope>NUCLEOTIDE SEQUENCE</scope>
    <source>
        <strain evidence="3">CBS 115976</strain>
    </source>
</reference>
<sequence length="774" mass="85956">MSPPRRSSKRAADQNPVTSYFLPSNATSSSPVSKKQKMIENTISSAEIVPTLNQTLPIPSSSTLYPLSAHNGTTEPFEVRFARVKSIAALPNAEKPLPVGEPPVWSKYRNTMCETLDYFRAYQSGTSSKGELYRGSLIAGTTYPGDWQDANRIISRHGGCSGKQDGKSGLIKSQKWDLQSTAFQRLIDDQIPIPFIVGSDYEGSICQLPSDKPFSVMGHFLPQYMWMARQGKHNIIRYSLRRLPDQPAWWNGQGLPTLDDVLPPPQELECATCCKSYLQVYTAWMCLNEKCAEFCKVSGTQLDCAVLEYNPHFLCMELPTPIPQPTEPLVPHQFVPSTGENYAFNLAVRATKGNVCPTCRQCVGRSRLVGKAWECDNPDCNYSITVPQGVLTGPNVTAEQRPLLYNGQARCNDVVCQDLNSPITIRKFFDGAYTYKRYDIPGTDSFVVHIAPNRSGLEGPARPHDLFESLQKEDVGMKRRFVGPHRGHTAKFTAQFSTNVGLPYNYVAAEQNINESTTSFAESPQVLHDAFAGCNNWGKVAVGDGYLNCNEMLALGYLEKNKIGYHSDGEETLGPTIITLSLGHVAQMKLRMKEKYWQGYSDKNVYADKKKPVPNCCNYEERLKAWETIASIQADPSKLQAKKIEEIQAIQAATVASSKKAKKSLTLFLDMELNHGDVVIMHGEPLQEFFEHGVEPKGNMRFALTTRHILPHKVQNVLPDGFDASIPTVQFTHPLASSPGQGFADGVNYPKWLHPDATSQTDNSDPPPTEQSIV</sequence>
<dbReference type="PANTHER" id="PTHR31573">
    <property type="entry name" value="ALPHA-KETOGLUTARATE-DEPENDENT DIOXYGENASE ALKB HOMOLOG 2"/>
    <property type="match status" value="1"/>
</dbReference>
<protein>
    <recommendedName>
        <fullName evidence="2">Alpha-ketoglutarate-dependent dioxygenase AlkB-like domain-containing protein</fullName>
    </recommendedName>
</protein>